<dbReference type="InterPro" id="IPR050093">
    <property type="entry name" value="ABC_SmlMolc_Importer"/>
</dbReference>
<protein>
    <submittedName>
        <fullName evidence="8">ABC transporter ATP-binding protein</fullName>
    </submittedName>
</protein>
<keyword evidence="8" id="KW-0547">Nucleotide-binding</keyword>
<dbReference type="InterPro" id="IPR027417">
    <property type="entry name" value="P-loop_NTPase"/>
</dbReference>
<dbReference type="SUPFAM" id="SSF52540">
    <property type="entry name" value="P-loop containing nucleoside triphosphate hydrolases"/>
    <property type="match status" value="1"/>
</dbReference>
<dbReference type="GO" id="GO:0005524">
    <property type="term" value="F:ATP binding"/>
    <property type="evidence" value="ECO:0007669"/>
    <property type="project" value="UniProtKB-KW"/>
</dbReference>
<dbReference type="GO" id="GO:0016887">
    <property type="term" value="F:ATP hydrolysis activity"/>
    <property type="evidence" value="ECO:0007669"/>
    <property type="project" value="InterPro"/>
</dbReference>
<keyword evidence="5" id="KW-0472">Membrane</keyword>
<keyword evidence="1" id="KW-0813">Transport</keyword>
<feature type="compositionally biased region" description="Polar residues" evidence="6">
    <location>
        <begin position="124"/>
        <end position="135"/>
    </location>
</feature>
<evidence type="ECO:0000259" key="7">
    <source>
        <dbReference type="Pfam" id="PF00005"/>
    </source>
</evidence>
<accession>A0AAW9FT29</accession>
<dbReference type="InterPro" id="IPR003439">
    <property type="entry name" value="ABC_transporter-like_ATP-bd"/>
</dbReference>
<feature type="region of interest" description="Disordered" evidence="6">
    <location>
        <begin position="124"/>
        <end position="151"/>
    </location>
</feature>
<proteinExistence type="predicted"/>
<name>A0AAW9FT29_9HYPH</name>
<evidence type="ECO:0000256" key="3">
    <source>
        <dbReference type="ARBA" id="ARBA00022519"/>
    </source>
</evidence>
<keyword evidence="3" id="KW-0997">Cell inner membrane</keyword>
<dbReference type="PANTHER" id="PTHR42781">
    <property type="entry name" value="SPERMIDINE/PUTRESCINE IMPORT ATP-BINDING PROTEIN POTA"/>
    <property type="match status" value="1"/>
</dbReference>
<comment type="caution">
    <text evidence="8">The sequence shown here is derived from an EMBL/GenBank/DDBJ whole genome shotgun (WGS) entry which is preliminary data.</text>
</comment>
<gene>
    <name evidence="8" type="ORF">RMR22_27745</name>
</gene>
<evidence type="ECO:0000256" key="5">
    <source>
        <dbReference type="ARBA" id="ARBA00023136"/>
    </source>
</evidence>
<evidence type="ECO:0000256" key="6">
    <source>
        <dbReference type="SAM" id="MobiDB-lite"/>
    </source>
</evidence>
<keyword evidence="4" id="KW-1278">Translocase</keyword>
<dbReference type="AlphaFoldDB" id="A0AAW9FT29"/>
<dbReference type="PANTHER" id="PTHR42781:SF5">
    <property type="entry name" value="PUTRESCINE TRANSPORT ATP-BINDING PROTEIN POTG"/>
    <property type="match status" value="1"/>
</dbReference>
<reference evidence="8" key="1">
    <citation type="journal article" date="2023" name="Phytobiomes J">
        <title>Deciphering the key players within the bacterial microbiota associated with aerial crown gall tumors on rhododendron: Insights into the gallobiome.</title>
        <authorList>
            <person name="Kuzmanovic N."/>
            <person name="Nesme J."/>
            <person name="Wolf J."/>
            <person name="Neumann-Schaal M."/>
            <person name="Petersen J."/>
            <person name="Fernandez-Gnecco G."/>
            <person name="Sproeer C."/>
            <person name="Bunk B."/>
            <person name="Overmann J."/>
            <person name="Sorensen S.J."/>
            <person name="Idczak E."/>
            <person name="Smalla K."/>
        </authorList>
    </citation>
    <scope>NUCLEOTIDE SEQUENCE</scope>
    <source>
        <strain evidence="8">Rho-11.1</strain>
    </source>
</reference>
<feature type="domain" description="ABC transporter" evidence="7">
    <location>
        <begin position="23"/>
        <end position="112"/>
    </location>
</feature>
<organism evidence="8">
    <name type="scientific">Agrobacterium rosae</name>
    <dbReference type="NCBI Taxonomy" id="1972867"/>
    <lineage>
        <taxon>Bacteria</taxon>
        <taxon>Pseudomonadati</taxon>
        <taxon>Pseudomonadota</taxon>
        <taxon>Alphaproteobacteria</taxon>
        <taxon>Hyphomicrobiales</taxon>
        <taxon>Rhizobiaceae</taxon>
        <taxon>Rhizobium/Agrobacterium group</taxon>
        <taxon>Agrobacterium</taxon>
    </lineage>
</organism>
<evidence type="ECO:0000256" key="4">
    <source>
        <dbReference type="ARBA" id="ARBA00022967"/>
    </source>
</evidence>
<evidence type="ECO:0000256" key="2">
    <source>
        <dbReference type="ARBA" id="ARBA00022475"/>
    </source>
</evidence>
<dbReference type="Pfam" id="PF00005">
    <property type="entry name" value="ABC_tran"/>
    <property type="match status" value="1"/>
</dbReference>
<dbReference type="RefSeq" id="WP_320204017.1">
    <property type="nucleotide sequence ID" value="NZ_CP192782.1"/>
</dbReference>
<sequence>MSTIANPLSVKALNKRFGHFDAVQDVSFEINAGEIVALLGPSGCGKTTCLRMIAGLVEPTSGSIALRGKEITGLPVSGRNIGMLFQSYALFPHMTVAENVAFGLQTRRMSKDAYGRNTNVNECAMPSSTAATSKRPSAGSIRRPTGRFSKS</sequence>
<dbReference type="Gene3D" id="3.40.50.300">
    <property type="entry name" value="P-loop containing nucleotide triphosphate hydrolases"/>
    <property type="match status" value="1"/>
</dbReference>
<evidence type="ECO:0000256" key="1">
    <source>
        <dbReference type="ARBA" id="ARBA00022448"/>
    </source>
</evidence>
<keyword evidence="8" id="KW-0067">ATP-binding</keyword>
<evidence type="ECO:0000313" key="8">
    <source>
        <dbReference type="EMBL" id="MDX8306010.1"/>
    </source>
</evidence>
<keyword evidence="2" id="KW-1003">Cell membrane</keyword>
<dbReference type="EMBL" id="JAVRAF010000047">
    <property type="protein sequence ID" value="MDX8306010.1"/>
    <property type="molecule type" value="Genomic_DNA"/>
</dbReference>